<evidence type="ECO:0000256" key="4">
    <source>
        <dbReference type="ARBA" id="ARBA00022490"/>
    </source>
</evidence>
<feature type="repeat" description="RPEL" evidence="9">
    <location>
        <begin position="89"/>
        <end position="114"/>
    </location>
</feature>
<reference evidence="12" key="1">
    <citation type="submission" date="2025-08" db="UniProtKB">
        <authorList>
            <consortium name="RefSeq"/>
        </authorList>
    </citation>
    <scope>IDENTIFICATION</scope>
    <source>
        <tissue evidence="12">Liver</tissue>
    </source>
</reference>
<protein>
    <recommendedName>
        <fullName evidence="10">Phosphatase and actin regulator 4</fullName>
    </recommendedName>
</protein>
<dbReference type="GO" id="GO:0003779">
    <property type="term" value="F:actin binding"/>
    <property type="evidence" value="ECO:0007669"/>
    <property type="project" value="UniProtKB-UniRule"/>
</dbReference>
<evidence type="ECO:0000313" key="12">
    <source>
        <dbReference type="RefSeq" id="XP_025029072.1"/>
    </source>
</evidence>
<comment type="subunit">
    <text evidence="2 10">Binds PPP1CA and actin.</text>
</comment>
<dbReference type="PANTHER" id="PTHR12751">
    <property type="entry name" value="PHOSPHATASE AND ACTIN REGULATOR PHACTR"/>
    <property type="match status" value="1"/>
</dbReference>
<evidence type="ECO:0000256" key="7">
    <source>
        <dbReference type="ARBA" id="ARBA00023203"/>
    </source>
</evidence>
<evidence type="ECO:0000256" key="6">
    <source>
        <dbReference type="ARBA" id="ARBA00022902"/>
    </source>
</evidence>
<evidence type="ECO:0000256" key="5">
    <source>
        <dbReference type="ARBA" id="ARBA00022737"/>
    </source>
</evidence>
<dbReference type="RefSeq" id="XP_025029072.1">
    <property type="nucleotide sequence ID" value="XM_025173304.1"/>
</dbReference>
<dbReference type="GO" id="GO:0001755">
    <property type="term" value="P:neural crest cell migration"/>
    <property type="evidence" value="ECO:0007669"/>
    <property type="project" value="UniProtKB-UniRule"/>
</dbReference>
<evidence type="ECO:0000313" key="11">
    <source>
        <dbReference type="Proteomes" id="UP000695026"/>
    </source>
</evidence>
<keyword evidence="4 10" id="KW-0963">Cytoplasm</keyword>
<evidence type="ECO:0000256" key="2">
    <source>
        <dbReference type="ARBA" id="ARBA00011844"/>
    </source>
</evidence>
<dbReference type="GeneID" id="103051606"/>
<dbReference type="GO" id="GO:2001045">
    <property type="term" value="P:negative regulation of integrin-mediated signaling pathway"/>
    <property type="evidence" value="ECO:0007669"/>
    <property type="project" value="UniProtKB-UniRule"/>
</dbReference>
<gene>
    <name evidence="12" type="primary">LOC103051606</name>
</gene>
<keyword evidence="8 10" id="KW-0966">Cell projection</keyword>
<evidence type="ECO:0000256" key="8">
    <source>
        <dbReference type="ARBA" id="ARBA00023273"/>
    </source>
</evidence>
<dbReference type="Pfam" id="PF02755">
    <property type="entry name" value="RPEL"/>
    <property type="match status" value="1"/>
</dbReference>
<keyword evidence="11" id="KW-1185">Reference proteome</keyword>
<dbReference type="GO" id="GO:0030036">
    <property type="term" value="P:actin cytoskeleton organization"/>
    <property type="evidence" value="ECO:0007669"/>
    <property type="project" value="UniProtKB-UniRule"/>
</dbReference>
<proteinExistence type="inferred from homology"/>
<keyword evidence="7 10" id="KW-0009">Actin-binding</keyword>
<dbReference type="GO" id="GO:0030027">
    <property type="term" value="C:lamellipodium"/>
    <property type="evidence" value="ECO:0007669"/>
    <property type="project" value="UniProtKB-SubCell"/>
</dbReference>
<dbReference type="GO" id="GO:0007266">
    <property type="term" value="P:Rho protein signal transduction"/>
    <property type="evidence" value="ECO:0007669"/>
    <property type="project" value="UniProtKB-UniRule"/>
</dbReference>
<dbReference type="Proteomes" id="UP000695026">
    <property type="component" value="Unplaced"/>
</dbReference>
<keyword evidence="5" id="KW-0677">Repeat</keyword>
<dbReference type="GO" id="GO:0048484">
    <property type="term" value="P:enteric nervous system development"/>
    <property type="evidence" value="ECO:0007669"/>
    <property type="project" value="UniProtKB-UniRule"/>
</dbReference>
<comment type="function">
    <text evidence="10">Regulator of protein phosphatase 1 (PP1) required for neural tube and optic fissure closure, and enteric neural crest cell (ENCCs) migration during development. Acts as an activator of PP1. During neural tube closure, localizes to the ventral neural tube and activates PP1, leading to down-regulate cell proliferation within cranial neural tissue and the neural retina. Also acts as a regulator of migration of enteric neural crest cells (ENCCs) by activating PP1, leading to repression of the integrin signaling through the rho/rock pathway.</text>
</comment>
<evidence type="ECO:0000256" key="9">
    <source>
        <dbReference type="PROSITE-ProRule" id="PRU00401"/>
    </source>
</evidence>
<comment type="subcellular location">
    <subcellularLocation>
        <location evidence="10">Cytoplasm</location>
    </subcellularLocation>
    <subcellularLocation>
        <location evidence="10">Cell projection</location>
        <location evidence="10">Lamellipodium</location>
    </subcellularLocation>
</comment>
<dbReference type="GO" id="GO:0001843">
    <property type="term" value="P:neural tube closure"/>
    <property type="evidence" value="ECO:0007669"/>
    <property type="project" value="UniProtKB-UniRule"/>
</dbReference>
<comment type="similarity">
    <text evidence="1 10">Belongs to the phosphatase and actin regulator family.</text>
</comment>
<organism evidence="11 12">
    <name type="scientific">Python bivittatus</name>
    <name type="common">Burmese python</name>
    <name type="synonym">Python molurus bivittatus</name>
    <dbReference type="NCBI Taxonomy" id="176946"/>
    <lineage>
        <taxon>Eukaryota</taxon>
        <taxon>Metazoa</taxon>
        <taxon>Chordata</taxon>
        <taxon>Craniata</taxon>
        <taxon>Vertebrata</taxon>
        <taxon>Euteleostomi</taxon>
        <taxon>Lepidosauria</taxon>
        <taxon>Squamata</taxon>
        <taxon>Bifurcata</taxon>
        <taxon>Unidentata</taxon>
        <taxon>Episquamata</taxon>
        <taxon>Toxicofera</taxon>
        <taxon>Serpentes</taxon>
        <taxon>Henophidia</taxon>
        <taxon>Pythonidae</taxon>
        <taxon>Python</taxon>
    </lineage>
</organism>
<sequence>MWIIKRDLPRTDWLSFSTELKMSQEMEDTIAEEVDQPSQDAGTVAEVLESGDTTPPSKRKSKFAGFGKIFKPWKWRKKKTSGKFKETSEVLERKISMRKPREELIKRGVLLEDVEQGEFTHCLPLCVLHLQFQL</sequence>
<dbReference type="GO" id="GO:0061386">
    <property type="term" value="P:closure of optic fissure"/>
    <property type="evidence" value="ECO:0007669"/>
    <property type="project" value="UniProtKB-UniRule"/>
</dbReference>
<dbReference type="OrthoDB" id="5563016at2759"/>
<keyword evidence="3 10" id="KW-0217">Developmental protein</keyword>
<dbReference type="PROSITE" id="PS51073">
    <property type="entry name" value="RPEL"/>
    <property type="match status" value="1"/>
</dbReference>
<accession>A0A9F5IYD4</accession>
<name>A0A9F5IYD4_PYTBI</name>
<evidence type="ECO:0000256" key="1">
    <source>
        <dbReference type="ARBA" id="ARBA00009795"/>
    </source>
</evidence>
<evidence type="ECO:0000256" key="10">
    <source>
        <dbReference type="RuleBase" id="RU367131"/>
    </source>
</evidence>
<dbReference type="GO" id="GO:0005737">
    <property type="term" value="C:cytoplasm"/>
    <property type="evidence" value="ECO:0007669"/>
    <property type="project" value="UniProtKB-SubCell"/>
</dbReference>
<dbReference type="InterPro" id="IPR004018">
    <property type="entry name" value="RPEL_repeat"/>
</dbReference>
<dbReference type="GO" id="GO:0051726">
    <property type="term" value="P:regulation of cell cycle"/>
    <property type="evidence" value="ECO:0007669"/>
    <property type="project" value="UniProtKB-UniRule"/>
</dbReference>
<dbReference type="AlphaFoldDB" id="A0A9F5IYD4"/>
<dbReference type="PANTHER" id="PTHR12751:SF4">
    <property type="entry name" value="PHOSPHATASE AND ACTIN REGULATOR 4"/>
    <property type="match status" value="1"/>
</dbReference>
<keyword evidence="6 10" id="KW-0524">Neurogenesis</keyword>
<evidence type="ECO:0000256" key="3">
    <source>
        <dbReference type="ARBA" id="ARBA00022473"/>
    </source>
</evidence>
<dbReference type="GO" id="GO:0072542">
    <property type="term" value="F:protein phosphatase activator activity"/>
    <property type="evidence" value="ECO:0007669"/>
    <property type="project" value="UniProtKB-UniRule"/>
</dbReference>
<dbReference type="GO" id="GO:0008157">
    <property type="term" value="F:protein phosphatase 1 binding"/>
    <property type="evidence" value="ECO:0007669"/>
    <property type="project" value="UniProtKB-UniRule"/>
</dbReference>